<sequence>MGWSWWLPALVAGHASAAGFDCARAGTRVERMICAQPALSALDGELAKAYEAARRSGRHPGLLAQQRAWLADVRDRCTDAACLRAAYTTRIAALRGGERPCEVSEAQLIGAWRGIDGTDPEEFELSHERTKRVFTSWRNHRLDMMGVWTYQGCRLHIAHISQPALGYDFHAVSRKDGKLTLRDGGGATYVYTAAKP</sequence>
<gene>
    <name evidence="2" type="ORF">GCM10007388_22630</name>
</gene>
<evidence type="ECO:0000259" key="1">
    <source>
        <dbReference type="Pfam" id="PF07007"/>
    </source>
</evidence>
<comment type="caution">
    <text evidence="2">The sequence shown here is derived from an EMBL/GenBank/DDBJ whole genome shotgun (WGS) entry which is preliminary data.</text>
</comment>
<dbReference type="AlphaFoldDB" id="A0AA87Y737"/>
<dbReference type="Proteomes" id="UP000619512">
    <property type="component" value="Unassembled WGS sequence"/>
</dbReference>
<dbReference type="EMBL" id="BMWW01000003">
    <property type="protein sequence ID" value="GGY88676.1"/>
    <property type="molecule type" value="Genomic_DNA"/>
</dbReference>
<dbReference type="InterPro" id="IPR009739">
    <property type="entry name" value="LprI-like_N"/>
</dbReference>
<dbReference type="Gene3D" id="1.20.1270.180">
    <property type="match status" value="1"/>
</dbReference>
<reference evidence="2" key="1">
    <citation type="journal article" date="2014" name="Int. J. Syst. Evol. Microbiol.">
        <title>Complete genome sequence of Corynebacterium casei LMG S-19264T (=DSM 44701T), isolated from a smear-ripened cheese.</title>
        <authorList>
            <consortium name="US DOE Joint Genome Institute (JGI-PGF)"/>
            <person name="Walter F."/>
            <person name="Albersmeier A."/>
            <person name="Kalinowski J."/>
            <person name="Ruckert C."/>
        </authorList>
    </citation>
    <scope>NUCLEOTIDE SEQUENCE</scope>
    <source>
        <strain evidence="2">KCTC 12344</strain>
    </source>
</reference>
<dbReference type="Pfam" id="PF07007">
    <property type="entry name" value="LprI"/>
    <property type="match status" value="1"/>
</dbReference>
<evidence type="ECO:0000313" key="3">
    <source>
        <dbReference type="Proteomes" id="UP000619512"/>
    </source>
</evidence>
<reference evidence="2" key="2">
    <citation type="submission" date="2022-12" db="EMBL/GenBank/DDBJ databases">
        <authorList>
            <person name="Sun Q."/>
            <person name="Kim S."/>
        </authorList>
    </citation>
    <scope>NUCLEOTIDE SEQUENCE</scope>
    <source>
        <strain evidence="2">KCTC 12344</strain>
    </source>
</reference>
<dbReference type="PANTHER" id="PTHR37549:SF1">
    <property type="entry name" value="LIPOPROTEIN LPRI"/>
    <property type="match status" value="1"/>
</dbReference>
<protein>
    <recommendedName>
        <fullName evidence="1">Lysozyme inhibitor LprI-like N-terminal domain-containing protein</fullName>
    </recommendedName>
</protein>
<feature type="domain" description="Lysozyme inhibitor LprI-like N-terminal" evidence="1">
    <location>
        <begin position="24"/>
        <end position="91"/>
    </location>
</feature>
<dbReference type="PANTHER" id="PTHR37549">
    <property type="entry name" value="LIPOPROTEIN LPRI"/>
    <property type="match status" value="1"/>
</dbReference>
<evidence type="ECO:0000313" key="2">
    <source>
        <dbReference type="EMBL" id="GGY88676.1"/>
    </source>
</evidence>
<name>A0AA87Y737_9BURK</name>
<organism evidence="2 3">
    <name type="scientific">Pseudoduganella plicata</name>
    <dbReference type="NCBI Taxonomy" id="321984"/>
    <lineage>
        <taxon>Bacteria</taxon>
        <taxon>Pseudomonadati</taxon>
        <taxon>Pseudomonadota</taxon>
        <taxon>Betaproteobacteria</taxon>
        <taxon>Burkholderiales</taxon>
        <taxon>Oxalobacteraceae</taxon>
        <taxon>Telluria group</taxon>
        <taxon>Pseudoduganella</taxon>
    </lineage>
</organism>
<dbReference type="InterPro" id="IPR052755">
    <property type="entry name" value="Lysozyme_Inhibitor_LprI"/>
</dbReference>
<dbReference type="RefSeq" id="WP_206076718.1">
    <property type="nucleotide sequence ID" value="NZ_BMWW01000003.1"/>
</dbReference>
<accession>A0AA87Y737</accession>
<proteinExistence type="predicted"/>
<dbReference type="GO" id="GO:0005576">
    <property type="term" value="C:extracellular region"/>
    <property type="evidence" value="ECO:0007669"/>
    <property type="project" value="TreeGrafter"/>
</dbReference>